<evidence type="ECO:0000313" key="1">
    <source>
        <dbReference type="EMBL" id="KAK0443645.1"/>
    </source>
</evidence>
<name>A0AA39MRZ1_9AGAR</name>
<keyword evidence="2" id="KW-1185">Reference proteome</keyword>
<proteinExistence type="predicted"/>
<evidence type="ECO:0000313" key="2">
    <source>
        <dbReference type="Proteomes" id="UP001175226"/>
    </source>
</evidence>
<dbReference type="AlphaFoldDB" id="A0AA39MRZ1"/>
<comment type="caution">
    <text evidence="1">The sequence shown here is derived from an EMBL/GenBank/DDBJ whole genome shotgun (WGS) entry which is preliminary data.</text>
</comment>
<gene>
    <name evidence="1" type="ORF">EV421DRAFT_1903654</name>
</gene>
<dbReference type="Proteomes" id="UP001175226">
    <property type="component" value="Unassembled WGS sequence"/>
</dbReference>
<sequence length="558" mass="61771">MSSNTETTIDSAFSWDEASLFSPDALAQLIPNETNSNPLPTEAVDSLVSTTRLVGDINFPSGSMAAAALTGLPTAHSIWRTAEREFLEQPCITLPLSVPQLSSALSPLFPDRHQISPLPINNPSNLIALNNGRSEEDAEYQFVDLGQAETRPVLQPALHLPSTATSPFCYLQIPIPVVMNNSRRETAAISNSLDGEEYQLVNPVEVLGYVGAARAMSSLETLHLDVGPDDPMKSDPIQGLYHWNRRTVEPTLNIPRPILNADFLIAASLLVWPDLDPFELADADDDEEDDGEPDSQVTHLAIDSDFDNYQNSCPLGLLTRPLPLLHTVQLYSVVLKSVRNLEYYLDDLKRLAIWDSHVSPQGLFLLLRSTTSLTHLALGGKKTQLVEDSDDPLTQPVISPPSFPQTLQFLHLNICALVNWQGNSIENSLRPWIVTWLSHLQGPLSLTSLECKLFMNDVRLPRRIISLAEESIEQLSLYFVETHVGCAYIYLGHLQKLQRLDVLCVESRVADVVEMLRSITTTAFRQLSIYIPLNSFDLSFASLNSLNVAAHQGLLLTN</sequence>
<accession>A0AA39MRZ1</accession>
<organism evidence="1 2">
    <name type="scientific">Armillaria borealis</name>
    <dbReference type="NCBI Taxonomy" id="47425"/>
    <lineage>
        <taxon>Eukaryota</taxon>
        <taxon>Fungi</taxon>
        <taxon>Dikarya</taxon>
        <taxon>Basidiomycota</taxon>
        <taxon>Agaricomycotina</taxon>
        <taxon>Agaricomycetes</taxon>
        <taxon>Agaricomycetidae</taxon>
        <taxon>Agaricales</taxon>
        <taxon>Marasmiineae</taxon>
        <taxon>Physalacriaceae</taxon>
        <taxon>Armillaria</taxon>
    </lineage>
</organism>
<dbReference type="EMBL" id="JAUEPT010000022">
    <property type="protein sequence ID" value="KAK0443645.1"/>
    <property type="molecule type" value="Genomic_DNA"/>
</dbReference>
<protein>
    <submittedName>
        <fullName evidence="1">Uncharacterized protein</fullName>
    </submittedName>
</protein>
<reference evidence="1" key="1">
    <citation type="submission" date="2023-06" db="EMBL/GenBank/DDBJ databases">
        <authorList>
            <consortium name="Lawrence Berkeley National Laboratory"/>
            <person name="Ahrendt S."/>
            <person name="Sahu N."/>
            <person name="Indic B."/>
            <person name="Wong-Bajracharya J."/>
            <person name="Merenyi Z."/>
            <person name="Ke H.-M."/>
            <person name="Monk M."/>
            <person name="Kocsube S."/>
            <person name="Drula E."/>
            <person name="Lipzen A."/>
            <person name="Balint B."/>
            <person name="Henrissat B."/>
            <person name="Andreopoulos B."/>
            <person name="Martin F.M."/>
            <person name="Harder C.B."/>
            <person name="Rigling D."/>
            <person name="Ford K.L."/>
            <person name="Foster G.D."/>
            <person name="Pangilinan J."/>
            <person name="Papanicolaou A."/>
            <person name="Barry K."/>
            <person name="LaButti K."/>
            <person name="Viragh M."/>
            <person name="Koriabine M."/>
            <person name="Yan M."/>
            <person name="Riley R."/>
            <person name="Champramary S."/>
            <person name="Plett K.L."/>
            <person name="Tsai I.J."/>
            <person name="Slot J."/>
            <person name="Sipos G."/>
            <person name="Plett J."/>
            <person name="Nagy L.G."/>
            <person name="Grigoriev I.V."/>
        </authorList>
    </citation>
    <scope>NUCLEOTIDE SEQUENCE</scope>
    <source>
        <strain evidence="1">FPL87.14</strain>
    </source>
</reference>